<evidence type="ECO:0000313" key="1">
    <source>
        <dbReference type="EMBL" id="TYH81065.1"/>
    </source>
</evidence>
<name>A0A5D2LNX0_GOSTO</name>
<organism evidence="1 2">
    <name type="scientific">Gossypium tomentosum</name>
    <name type="common">Hawaiian cotton</name>
    <name type="synonym">Gossypium sandvicense</name>
    <dbReference type="NCBI Taxonomy" id="34277"/>
    <lineage>
        <taxon>Eukaryota</taxon>
        <taxon>Viridiplantae</taxon>
        <taxon>Streptophyta</taxon>
        <taxon>Embryophyta</taxon>
        <taxon>Tracheophyta</taxon>
        <taxon>Spermatophyta</taxon>
        <taxon>Magnoliopsida</taxon>
        <taxon>eudicotyledons</taxon>
        <taxon>Gunneridae</taxon>
        <taxon>Pentapetalae</taxon>
        <taxon>rosids</taxon>
        <taxon>malvids</taxon>
        <taxon>Malvales</taxon>
        <taxon>Malvaceae</taxon>
        <taxon>Malvoideae</taxon>
        <taxon>Gossypium</taxon>
    </lineage>
</organism>
<protein>
    <submittedName>
        <fullName evidence="1">Uncharacterized protein</fullName>
    </submittedName>
</protein>
<sequence>MGYWALVRSVLSGPGKIYLLQKIVSSSDEKPKGFLKISDFSSFLLQIRVKKVFKRLKRGKTGCFFGFWPSEAAVAVAGTDGHNGGDCPHGLTKEALREKNKRAKFFFFRNK</sequence>
<proteinExistence type="predicted"/>
<reference evidence="1 2" key="1">
    <citation type="submission" date="2019-07" db="EMBL/GenBank/DDBJ databases">
        <title>WGS assembly of Gossypium tomentosum.</title>
        <authorList>
            <person name="Chen Z.J."/>
            <person name="Sreedasyam A."/>
            <person name="Ando A."/>
            <person name="Song Q."/>
            <person name="De L."/>
            <person name="Hulse-Kemp A."/>
            <person name="Ding M."/>
            <person name="Ye W."/>
            <person name="Kirkbride R."/>
            <person name="Jenkins J."/>
            <person name="Plott C."/>
            <person name="Lovell J."/>
            <person name="Lin Y.-M."/>
            <person name="Vaughn R."/>
            <person name="Liu B."/>
            <person name="Li W."/>
            <person name="Simpson S."/>
            <person name="Scheffler B."/>
            <person name="Saski C."/>
            <person name="Grover C."/>
            <person name="Hu G."/>
            <person name="Conover J."/>
            <person name="Carlson J."/>
            <person name="Shu S."/>
            <person name="Boston L."/>
            <person name="Williams M."/>
            <person name="Peterson D."/>
            <person name="Mcgee K."/>
            <person name="Jones D."/>
            <person name="Wendel J."/>
            <person name="Stelly D."/>
            <person name="Grimwood J."/>
            <person name="Schmutz J."/>
        </authorList>
    </citation>
    <scope>NUCLEOTIDE SEQUENCE [LARGE SCALE GENOMIC DNA]</scope>
    <source>
        <strain evidence="1">7179.01</strain>
    </source>
</reference>
<dbReference type="AlphaFoldDB" id="A0A5D2LNX0"/>
<keyword evidence="2" id="KW-1185">Reference proteome</keyword>
<gene>
    <name evidence="1" type="ORF">ES332_D03G173100v1</name>
</gene>
<dbReference type="Proteomes" id="UP000322667">
    <property type="component" value="Chromosome D03"/>
</dbReference>
<evidence type="ECO:0000313" key="2">
    <source>
        <dbReference type="Proteomes" id="UP000322667"/>
    </source>
</evidence>
<dbReference type="EMBL" id="CM017625">
    <property type="protein sequence ID" value="TYH81065.1"/>
    <property type="molecule type" value="Genomic_DNA"/>
</dbReference>
<accession>A0A5D2LNX0</accession>